<feature type="domain" description="HTH crp-type" evidence="5">
    <location>
        <begin position="152"/>
        <end position="226"/>
    </location>
</feature>
<accession>A0AAE4C9W0</accession>
<name>A0AAE4C9W0_9ACTN</name>
<keyword evidence="7" id="KW-1185">Reference proteome</keyword>
<dbReference type="PROSITE" id="PS50042">
    <property type="entry name" value="CNMP_BINDING_3"/>
    <property type="match status" value="1"/>
</dbReference>
<dbReference type="Pfam" id="PF00027">
    <property type="entry name" value="cNMP_binding"/>
    <property type="match status" value="1"/>
</dbReference>
<evidence type="ECO:0000256" key="3">
    <source>
        <dbReference type="ARBA" id="ARBA00023163"/>
    </source>
</evidence>
<keyword evidence="3" id="KW-0804">Transcription</keyword>
<dbReference type="Proteomes" id="UP001183643">
    <property type="component" value="Unassembled WGS sequence"/>
</dbReference>
<dbReference type="PROSITE" id="PS51063">
    <property type="entry name" value="HTH_CRP_2"/>
    <property type="match status" value="1"/>
</dbReference>
<dbReference type="InterPro" id="IPR050397">
    <property type="entry name" value="Env_Response_Regulators"/>
</dbReference>
<proteinExistence type="predicted"/>
<keyword evidence="2" id="KW-0238">DNA-binding</keyword>
<evidence type="ECO:0000313" key="6">
    <source>
        <dbReference type="EMBL" id="MDR7273990.1"/>
    </source>
</evidence>
<dbReference type="PANTHER" id="PTHR24567">
    <property type="entry name" value="CRP FAMILY TRANSCRIPTIONAL REGULATORY PROTEIN"/>
    <property type="match status" value="1"/>
</dbReference>
<reference evidence="6" key="1">
    <citation type="submission" date="2023-07" db="EMBL/GenBank/DDBJ databases">
        <title>Sequencing the genomes of 1000 actinobacteria strains.</title>
        <authorList>
            <person name="Klenk H.-P."/>
        </authorList>
    </citation>
    <scope>NUCLEOTIDE SEQUENCE</scope>
    <source>
        <strain evidence="6">DSM 44707</strain>
    </source>
</reference>
<dbReference type="SMART" id="SM00419">
    <property type="entry name" value="HTH_CRP"/>
    <property type="match status" value="1"/>
</dbReference>
<evidence type="ECO:0000256" key="1">
    <source>
        <dbReference type="ARBA" id="ARBA00023015"/>
    </source>
</evidence>
<organism evidence="6 7">
    <name type="scientific">Catenuloplanes atrovinosus</name>
    <dbReference type="NCBI Taxonomy" id="137266"/>
    <lineage>
        <taxon>Bacteria</taxon>
        <taxon>Bacillati</taxon>
        <taxon>Actinomycetota</taxon>
        <taxon>Actinomycetes</taxon>
        <taxon>Micromonosporales</taxon>
        <taxon>Micromonosporaceae</taxon>
        <taxon>Catenuloplanes</taxon>
    </lineage>
</organism>
<sequence length="234" mass="25171">MEPEPAARYPYPEWGPGTFLAQLPPELVAEMIALGARRRFDAGQVLLRQGDRGTHVELLLLGFVKVTTLAGDADTLLSIRMPGELLGETAVLTGAPRNATVTACGRVVSVVLAGPAFEGFLRRRPEAMRLVTASVAGQLQFANRRRTDFGAYPAHIRLARVLAEIADGCGRSRADGSVELGVTLSQPELATMIGIAQATVQKAMQELRTRGLIETGYRRLVVCDLPALRALTNV</sequence>
<dbReference type="RefSeq" id="WP_310363135.1">
    <property type="nucleotide sequence ID" value="NZ_JAVDYB010000001.1"/>
</dbReference>
<dbReference type="InterPro" id="IPR014710">
    <property type="entry name" value="RmlC-like_jellyroll"/>
</dbReference>
<evidence type="ECO:0000259" key="4">
    <source>
        <dbReference type="PROSITE" id="PS50042"/>
    </source>
</evidence>
<dbReference type="InterPro" id="IPR018490">
    <property type="entry name" value="cNMP-bd_dom_sf"/>
</dbReference>
<gene>
    <name evidence="6" type="ORF">J2S41_000768</name>
</gene>
<dbReference type="PANTHER" id="PTHR24567:SF74">
    <property type="entry name" value="HTH-TYPE TRANSCRIPTIONAL REGULATOR ARCR"/>
    <property type="match status" value="1"/>
</dbReference>
<dbReference type="Gene3D" id="1.10.10.10">
    <property type="entry name" value="Winged helix-like DNA-binding domain superfamily/Winged helix DNA-binding domain"/>
    <property type="match status" value="1"/>
</dbReference>
<evidence type="ECO:0000256" key="2">
    <source>
        <dbReference type="ARBA" id="ARBA00023125"/>
    </source>
</evidence>
<dbReference type="GO" id="GO:0003677">
    <property type="term" value="F:DNA binding"/>
    <property type="evidence" value="ECO:0007669"/>
    <property type="project" value="UniProtKB-KW"/>
</dbReference>
<dbReference type="AlphaFoldDB" id="A0AAE4C9W0"/>
<evidence type="ECO:0000313" key="7">
    <source>
        <dbReference type="Proteomes" id="UP001183643"/>
    </source>
</evidence>
<dbReference type="GO" id="GO:0005829">
    <property type="term" value="C:cytosol"/>
    <property type="evidence" value="ECO:0007669"/>
    <property type="project" value="TreeGrafter"/>
</dbReference>
<evidence type="ECO:0000259" key="5">
    <source>
        <dbReference type="PROSITE" id="PS51063"/>
    </source>
</evidence>
<dbReference type="SUPFAM" id="SSF46785">
    <property type="entry name" value="Winged helix' DNA-binding domain"/>
    <property type="match status" value="1"/>
</dbReference>
<keyword evidence="1" id="KW-0805">Transcription regulation</keyword>
<dbReference type="InterPro" id="IPR012318">
    <property type="entry name" value="HTH_CRP"/>
</dbReference>
<dbReference type="InterPro" id="IPR000595">
    <property type="entry name" value="cNMP-bd_dom"/>
</dbReference>
<dbReference type="CDD" id="cd00038">
    <property type="entry name" value="CAP_ED"/>
    <property type="match status" value="1"/>
</dbReference>
<dbReference type="InterPro" id="IPR036388">
    <property type="entry name" value="WH-like_DNA-bd_sf"/>
</dbReference>
<dbReference type="InterPro" id="IPR036390">
    <property type="entry name" value="WH_DNA-bd_sf"/>
</dbReference>
<dbReference type="Pfam" id="PF13545">
    <property type="entry name" value="HTH_Crp_2"/>
    <property type="match status" value="1"/>
</dbReference>
<dbReference type="GO" id="GO:0003700">
    <property type="term" value="F:DNA-binding transcription factor activity"/>
    <property type="evidence" value="ECO:0007669"/>
    <property type="project" value="TreeGrafter"/>
</dbReference>
<dbReference type="Gene3D" id="2.60.120.10">
    <property type="entry name" value="Jelly Rolls"/>
    <property type="match status" value="1"/>
</dbReference>
<feature type="domain" description="Cyclic nucleotide-binding" evidence="4">
    <location>
        <begin position="19"/>
        <end position="138"/>
    </location>
</feature>
<dbReference type="EMBL" id="JAVDYB010000001">
    <property type="protein sequence ID" value="MDR7273990.1"/>
    <property type="molecule type" value="Genomic_DNA"/>
</dbReference>
<comment type="caution">
    <text evidence="6">The sequence shown here is derived from an EMBL/GenBank/DDBJ whole genome shotgun (WGS) entry which is preliminary data.</text>
</comment>
<dbReference type="SUPFAM" id="SSF51206">
    <property type="entry name" value="cAMP-binding domain-like"/>
    <property type="match status" value="1"/>
</dbReference>
<dbReference type="SMART" id="SM00100">
    <property type="entry name" value="cNMP"/>
    <property type="match status" value="1"/>
</dbReference>
<protein>
    <submittedName>
        <fullName evidence="6">CRP-like cAMP-binding protein</fullName>
    </submittedName>
</protein>